<accession>A0A512IBW3</accession>
<evidence type="ECO:0000313" key="2">
    <source>
        <dbReference type="EMBL" id="GEO95181.1"/>
    </source>
</evidence>
<proteinExistence type="predicted"/>
<organism evidence="2 3">
    <name type="scientific">Kocuria turfanensis</name>
    <dbReference type="NCBI Taxonomy" id="388357"/>
    <lineage>
        <taxon>Bacteria</taxon>
        <taxon>Bacillati</taxon>
        <taxon>Actinomycetota</taxon>
        <taxon>Actinomycetes</taxon>
        <taxon>Micrococcales</taxon>
        <taxon>Micrococcaceae</taxon>
        <taxon>Kocuria</taxon>
    </lineage>
</organism>
<protein>
    <recommendedName>
        <fullName evidence="4">Lipoyl-binding domain-containing protein</fullName>
    </recommendedName>
</protein>
<keyword evidence="3" id="KW-1185">Reference proteome</keyword>
<name>A0A512IBW3_9MICC</name>
<reference evidence="2 3" key="1">
    <citation type="submission" date="2019-07" db="EMBL/GenBank/DDBJ databases">
        <title>Whole genome shotgun sequence of Kocuria turfanensis NBRC 107627.</title>
        <authorList>
            <person name="Hosoyama A."/>
            <person name="Uohara A."/>
            <person name="Ohji S."/>
            <person name="Ichikawa N."/>
        </authorList>
    </citation>
    <scope>NUCLEOTIDE SEQUENCE [LARGE SCALE GENOMIC DNA]</scope>
    <source>
        <strain evidence="2 3">NBRC 107627</strain>
    </source>
</reference>
<feature type="compositionally biased region" description="Low complexity" evidence="1">
    <location>
        <begin position="55"/>
        <end position="65"/>
    </location>
</feature>
<evidence type="ECO:0000313" key="3">
    <source>
        <dbReference type="Proteomes" id="UP000321103"/>
    </source>
</evidence>
<dbReference type="Proteomes" id="UP000321103">
    <property type="component" value="Unassembled WGS sequence"/>
</dbReference>
<dbReference type="CDD" id="cd06849">
    <property type="entry name" value="lipoyl_domain"/>
    <property type="match status" value="1"/>
</dbReference>
<feature type="compositionally biased region" description="Basic and acidic residues" evidence="1">
    <location>
        <begin position="67"/>
        <end position="82"/>
    </location>
</feature>
<dbReference type="Gene3D" id="2.40.50.100">
    <property type="match status" value="1"/>
</dbReference>
<dbReference type="InterPro" id="IPR011053">
    <property type="entry name" value="Single_hybrid_motif"/>
</dbReference>
<feature type="region of interest" description="Disordered" evidence="1">
    <location>
        <begin position="40"/>
        <end position="100"/>
    </location>
</feature>
<dbReference type="SUPFAM" id="SSF51230">
    <property type="entry name" value="Single hybrid motif"/>
    <property type="match status" value="1"/>
</dbReference>
<evidence type="ECO:0008006" key="4">
    <source>
        <dbReference type="Google" id="ProtNLM"/>
    </source>
</evidence>
<dbReference type="EMBL" id="BJZS01000033">
    <property type="protein sequence ID" value="GEO95181.1"/>
    <property type="molecule type" value="Genomic_DNA"/>
</dbReference>
<gene>
    <name evidence="2" type="ORF">KTU01_13040</name>
</gene>
<sequence length="100" mass="10747">MTDVLFPSLHESDPETEGVLATWFVADGDTVAAGQLLGEVQVDRSTQRSPPRPPARSSCWSPRTRPSGREPPSRGSPEHRDAAGGFTRSHPPGRAPQMSS</sequence>
<evidence type="ECO:0000256" key="1">
    <source>
        <dbReference type="SAM" id="MobiDB-lite"/>
    </source>
</evidence>
<dbReference type="AlphaFoldDB" id="A0A512IBW3"/>
<comment type="caution">
    <text evidence="2">The sequence shown here is derived from an EMBL/GenBank/DDBJ whole genome shotgun (WGS) entry which is preliminary data.</text>
</comment>